<organism evidence="1 2">
    <name type="scientific">Micromonospora viridifaciens</name>
    <dbReference type="NCBI Taxonomy" id="1881"/>
    <lineage>
        <taxon>Bacteria</taxon>
        <taxon>Bacillati</taxon>
        <taxon>Actinomycetota</taxon>
        <taxon>Actinomycetes</taxon>
        <taxon>Micromonosporales</taxon>
        <taxon>Micromonosporaceae</taxon>
        <taxon>Micromonospora</taxon>
    </lineage>
</organism>
<proteinExistence type="predicted"/>
<sequence>MSGERRRLGAGELSGVVRQVYGGARAVRSVARLTGGTKKGVYRLTLDDGASCVVHVWNDDENYWPAQDEDADGQLAAASGLDLFAAAHAELTAAGVRVPQLLLLDRSHTLIPGDVAVVEDVRGGTLEARHARNPRRAEPVLARLGGQVRALHARRSDRYGRPLTLSPADAPPPHTVVRDRALRHLDASARRVPRIAAVRDRIAALIDAAYAAVAPRTGYALIHGELGPDHVLIDDRDQPVLIDIEGVMFFDLEWEHVFLELRFGDTYHHLAVNGLDEARLRLYRLALDLSLVEGPLRLLEADFPDRDFMRSIADYATARILARLSRR</sequence>
<accession>A0A1C4YNX9</accession>
<gene>
    <name evidence="1" type="ORF">GA0074695_4515</name>
</gene>
<dbReference type="Gene3D" id="3.90.1200.10">
    <property type="match status" value="1"/>
</dbReference>
<keyword evidence="2" id="KW-1185">Reference proteome</keyword>
<name>A0A1C4YNX9_MICVI</name>
<keyword evidence="1" id="KW-0808">Transferase</keyword>
<dbReference type="Proteomes" id="UP000198242">
    <property type="component" value="Chromosome I"/>
</dbReference>
<protein>
    <submittedName>
        <fullName evidence="1">Phosphotransferase enzyme family protein</fullName>
    </submittedName>
</protein>
<dbReference type="SUPFAM" id="SSF56112">
    <property type="entry name" value="Protein kinase-like (PK-like)"/>
    <property type="match status" value="1"/>
</dbReference>
<dbReference type="GO" id="GO:0016740">
    <property type="term" value="F:transferase activity"/>
    <property type="evidence" value="ECO:0007669"/>
    <property type="project" value="UniProtKB-KW"/>
</dbReference>
<dbReference type="OrthoDB" id="3328272at2"/>
<dbReference type="InterPro" id="IPR011009">
    <property type="entry name" value="Kinase-like_dom_sf"/>
</dbReference>
<dbReference type="Gene3D" id="3.30.200.20">
    <property type="entry name" value="Phosphorylase Kinase, domain 1"/>
    <property type="match status" value="1"/>
</dbReference>
<evidence type="ECO:0000313" key="2">
    <source>
        <dbReference type="Proteomes" id="UP000198242"/>
    </source>
</evidence>
<reference evidence="2" key="1">
    <citation type="submission" date="2016-06" db="EMBL/GenBank/DDBJ databases">
        <authorList>
            <person name="Varghese N."/>
            <person name="Submissions Spin"/>
        </authorList>
    </citation>
    <scope>NUCLEOTIDE SEQUENCE [LARGE SCALE GENOMIC DNA]</scope>
    <source>
        <strain evidence="2">DSM 43909</strain>
    </source>
</reference>
<evidence type="ECO:0000313" key="1">
    <source>
        <dbReference type="EMBL" id="SCF22482.1"/>
    </source>
</evidence>
<dbReference type="AlphaFoldDB" id="A0A1C4YNX9"/>
<dbReference type="EMBL" id="LT607411">
    <property type="protein sequence ID" value="SCF22482.1"/>
    <property type="molecule type" value="Genomic_DNA"/>
</dbReference>
<dbReference type="RefSeq" id="WP_089008010.1">
    <property type="nucleotide sequence ID" value="NZ_LT607411.1"/>
</dbReference>